<evidence type="ECO:0000313" key="1">
    <source>
        <dbReference type="EMBL" id="CAD6250503.1"/>
    </source>
</evidence>
<proteinExistence type="predicted"/>
<reference evidence="1" key="1">
    <citation type="submission" date="2020-10" db="EMBL/GenBank/DDBJ databases">
        <authorList>
            <person name="Han B."/>
            <person name="Lu T."/>
            <person name="Zhao Q."/>
            <person name="Huang X."/>
            <person name="Zhao Y."/>
        </authorList>
    </citation>
    <scope>NUCLEOTIDE SEQUENCE</scope>
</reference>
<dbReference type="AlphaFoldDB" id="A0A811Q1Q6"/>
<sequence length="101" mass="12196">MWDLQHFMMLLRPDPALAQALVFDFQPRDPEDALAALAVLSRREIPGMMDDLNTPTVSVWHIVKYVRSLIRFYNWRPNTQGREFKEIRRHFQKRKRNEERS</sequence>
<accession>A0A811Q1Q6</accession>
<dbReference type="EMBL" id="CAJGYO010000008">
    <property type="protein sequence ID" value="CAD6250503.1"/>
    <property type="molecule type" value="Genomic_DNA"/>
</dbReference>
<name>A0A811Q1Q6_9POAL</name>
<dbReference type="PANTHER" id="PTHR36342">
    <property type="entry name" value="PTB DOMAIN ENGULFMENT ADAPTER"/>
    <property type="match status" value="1"/>
</dbReference>
<evidence type="ECO:0000313" key="2">
    <source>
        <dbReference type="Proteomes" id="UP000604825"/>
    </source>
</evidence>
<dbReference type="PANTHER" id="PTHR36342:SF1">
    <property type="entry name" value="PTB DOMAIN ENGULFMENT ADAPTER"/>
    <property type="match status" value="1"/>
</dbReference>
<dbReference type="Proteomes" id="UP000604825">
    <property type="component" value="Unassembled WGS sequence"/>
</dbReference>
<keyword evidence="2" id="KW-1185">Reference proteome</keyword>
<protein>
    <submittedName>
        <fullName evidence="1">Uncharacterized protein</fullName>
    </submittedName>
</protein>
<comment type="caution">
    <text evidence="1">The sequence shown here is derived from an EMBL/GenBank/DDBJ whole genome shotgun (WGS) entry which is preliminary data.</text>
</comment>
<dbReference type="OrthoDB" id="1920822at2759"/>
<organism evidence="1 2">
    <name type="scientific">Miscanthus lutarioriparius</name>
    <dbReference type="NCBI Taxonomy" id="422564"/>
    <lineage>
        <taxon>Eukaryota</taxon>
        <taxon>Viridiplantae</taxon>
        <taxon>Streptophyta</taxon>
        <taxon>Embryophyta</taxon>
        <taxon>Tracheophyta</taxon>
        <taxon>Spermatophyta</taxon>
        <taxon>Magnoliopsida</taxon>
        <taxon>Liliopsida</taxon>
        <taxon>Poales</taxon>
        <taxon>Poaceae</taxon>
        <taxon>PACMAD clade</taxon>
        <taxon>Panicoideae</taxon>
        <taxon>Andropogonodae</taxon>
        <taxon>Andropogoneae</taxon>
        <taxon>Saccharinae</taxon>
        <taxon>Miscanthus</taxon>
    </lineage>
</organism>
<gene>
    <name evidence="1" type="ORF">NCGR_LOCUS34282</name>
</gene>